<dbReference type="Gene3D" id="3.40.5.10">
    <property type="entry name" value="Ribosomal protein L9, N-terminal domain"/>
    <property type="match status" value="1"/>
</dbReference>
<dbReference type="SUPFAM" id="SSF55653">
    <property type="entry name" value="Ribosomal protein L9 C-domain"/>
    <property type="match status" value="1"/>
</dbReference>
<evidence type="ECO:0000313" key="10">
    <source>
        <dbReference type="Proteomes" id="UP000178427"/>
    </source>
</evidence>
<gene>
    <name evidence="7" type="primary">rplI</name>
    <name evidence="9" type="ORF">A3A40_02030</name>
</gene>
<dbReference type="EMBL" id="MFMA01000049">
    <property type="protein sequence ID" value="OGG73644.1"/>
    <property type="molecule type" value="Genomic_DNA"/>
</dbReference>
<dbReference type="AlphaFoldDB" id="A0A1F6EJ36"/>
<keyword evidence="4 7" id="KW-0689">Ribosomal protein</keyword>
<organism evidence="9 10">
    <name type="scientific">Candidatus Kaiserbacteria bacterium RIFCSPLOWO2_01_FULL_54_20</name>
    <dbReference type="NCBI Taxonomy" id="1798513"/>
    <lineage>
        <taxon>Bacteria</taxon>
        <taxon>Candidatus Kaiseribacteriota</taxon>
    </lineage>
</organism>
<dbReference type="InterPro" id="IPR020070">
    <property type="entry name" value="Ribosomal_bL9_N"/>
</dbReference>
<keyword evidence="3 7" id="KW-0694">RNA-binding</keyword>
<name>A0A1F6EJ36_9BACT</name>
<dbReference type="SUPFAM" id="SSF55658">
    <property type="entry name" value="L9 N-domain-like"/>
    <property type="match status" value="1"/>
</dbReference>
<evidence type="ECO:0000256" key="5">
    <source>
        <dbReference type="ARBA" id="ARBA00023274"/>
    </source>
</evidence>
<feature type="domain" description="Ribosomal protein L9" evidence="8">
    <location>
        <begin position="13"/>
        <end position="40"/>
    </location>
</feature>
<dbReference type="Pfam" id="PF03948">
    <property type="entry name" value="Ribosomal_L9_C"/>
    <property type="match status" value="1"/>
</dbReference>
<dbReference type="InterPro" id="IPR020594">
    <property type="entry name" value="Ribosomal_bL9_bac/chp"/>
</dbReference>
<protein>
    <recommendedName>
        <fullName evidence="6 7">Large ribosomal subunit protein bL9</fullName>
    </recommendedName>
</protein>
<dbReference type="GO" id="GO:0019843">
    <property type="term" value="F:rRNA binding"/>
    <property type="evidence" value="ECO:0007669"/>
    <property type="project" value="UniProtKB-UniRule"/>
</dbReference>
<proteinExistence type="inferred from homology"/>
<evidence type="ECO:0000256" key="6">
    <source>
        <dbReference type="ARBA" id="ARBA00035292"/>
    </source>
</evidence>
<evidence type="ECO:0000256" key="4">
    <source>
        <dbReference type="ARBA" id="ARBA00022980"/>
    </source>
</evidence>
<evidence type="ECO:0000256" key="3">
    <source>
        <dbReference type="ARBA" id="ARBA00022884"/>
    </source>
</evidence>
<dbReference type="NCBIfam" id="TIGR00158">
    <property type="entry name" value="L9"/>
    <property type="match status" value="1"/>
</dbReference>
<dbReference type="GO" id="GO:1990904">
    <property type="term" value="C:ribonucleoprotein complex"/>
    <property type="evidence" value="ECO:0007669"/>
    <property type="project" value="UniProtKB-KW"/>
</dbReference>
<evidence type="ECO:0000313" key="9">
    <source>
        <dbReference type="EMBL" id="OGG73644.1"/>
    </source>
</evidence>
<sequence>MKVILLKDVGGVGRAGEVKDIADGYVMNFLIPRRLAEQATPEKVASHAKVQAELTAQKEKDEEKLKGVVQSLMGARIELKLRATEKGGLFKTVGPKEVAQALKEQKDITLPVEAIHPLEPIKTIGDHVIKISAARAESELMLKVTAS</sequence>
<dbReference type="InterPro" id="IPR009027">
    <property type="entry name" value="Ribosomal_bL9/RNase_H1_N"/>
</dbReference>
<dbReference type="InterPro" id="IPR036935">
    <property type="entry name" value="Ribosomal_bL9_N_sf"/>
</dbReference>
<evidence type="ECO:0000259" key="8">
    <source>
        <dbReference type="PROSITE" id="PS00651"/>
    </source>
</evidence>
<keyword evidence="5 7" id="KW-0687">Ribonucleoprotein</keyword>
<dbReference type="InterPro" id="IPR000244">
    <property type="entry name" value="Ribosomal_bL9"/>
</dbReference>
<comment type="caution">
    <text evidence="9">The sequence shown here is derived from an EMBL/GenBank/DDBJ whole genome shotgun (WGS) entry which is preliminary data.</text>
</comment>
<comment type="function">
    <text evidence="7">Binds to the 23S rRNA.</text>
</comment>
<dbReference type="Gene3D" id="3.10.430.100">
    <property type="entry name" value="Ribosomal protein L9, C-terminal domain"/>
    <property type="match status" value="1"/>
</dbReference>
<dbReference type="Pfam" id="PF01281">
    <property type="entry name" value="Ribosomal_L9_N"/>
    <property type="match status" value="1"/>
</dbReference>
<accession>A0A1F6EJ36</accession>
<dbReference type="PANTHER" id="PTHR21368">
    <property type="entry name" value="50S RIBOSOMAL PROTEIN L9"/>
    <property type="match status" value="1"/>
</dbReference>
<dbReference type="GO" id="GO:0006412">
    <property type="term" value="P:translation"/>
    <property type="evidence" value="ECO:0007669"/>
    <property type="project" value="UniProtKB-UniRule"/>
</dbReference>
<evidence type="ECO:0000256" key="2">
    <source>
        <dbReference type="ARBA" id="ARBA00022730"/>
    </source>
</evidence>
<dbReference type="PROSITE" id="PS00651">
    <property type="entry name" value="RIBOSOMAL_L9"/>
    <property type="match status" value="1"/>
</dbReference>
<evidence type="ECO:0000256" key="7">
    <source>
        <dbReference type="HAMAP-Rule" id="MF_00503"/>
    </source>
</evidence>
<evidence type="ECO:0000256" key="1">
    <source>
        <dbReference type="ARBA" id="ARBA00010605"/>
    </source>
</evidence>
<keyword evidence="2 7" id="KW-0699">rRNA-binding</keyword>
<reference evidence="9 10" key="1">
    <citation type="journal article" date="2016" name="Nat. Commun.">
        <title>Thousands of microbial genomes shed light on interconnected biogeochemical processes in an aquifer system.</title>
        <authorList>
            <person name="Anantharaman K."/>
            <person name="Brown C.T."/>
            <person name="Hug L.A."/>
            <person name="Sharon I."/>
            <person name="Castelle C.J."/>
            <person name="Probst A.J."/>
            <person name="Thomas B.C."/>
            <person name="Singh A."/>
            <person name="Wilkins M.J."/>
            <person name="Karaoz U."/>
            <person name="Brodie E.L."/>
            <person name="Williams K.H."/>
            <person name="Hubbard S.S."/>
            <person name="Banfield J.F."/>
        </authorList>
    </citation>
    <scope>NUCLEOTIDE SEQUENCE [LARGE SCALE GENOMIC DNA]</scope>
</reference>
<dbReference type="GO" id="GO:0005840">
    <property type="term" value="C:ribosome"/>
    <property type="evidence" value="ECO:0007669"/>
    <property type="project" value="UniProtKB-KW"/>
</dbReference>
<dbReference type="InterPro" id="IPR036791">
    <property type="entry name" value="Ribosomal_bL9_C_sf"/>
</dbReference>
<dbReference type="GO" id="GO:0003735">
    <property type="term" value="F:structural constituent of ribosome"/>
    <property type="evidence" value="ECO:0007669"/>
    <property type="project" value="InterPro"/>
</dbReference>
<dbReference type="InterPro" id="IPR020069">
    <property type="entry name" value="Ribosomal_bL9_C"/>
</dbReference>
<dbReference type="Proteomes" id="UP000178427">
    <property type="component" value="Unassembled WGS sequence"/>
</dbReference>
<dbReference type="STRING" id="1798513.A3A40_02030"/>
<comment type="similarity">
    <text evidence="1 7">Belongs to the bacterial ribosomal protein bL9 family.</text>
</comment>
<dbReference type="HAMAP" id="MF_00503">
    <property type="entry name" value="Ribosomal_bL9"/>
    <property type="match status" value="1"/>
</dbReference>